<protein>
    <submittedName>
        <fullName evidence="1">Uncharacterized protein</fullName>
    </submittedName>
</protein>
<proteinExistence type="predicted"/>
<reference evidence="1" key="1">
    <citation type="submission" date="2021-06" db="EMBL/GenBank/DDBJ databases">
        <authorList>
            <person name="Gannon L."/>
            <person name="Redgwell R T."/>
            <person name="Michniewski S."/>
            <person name="Harrison D C."/>
            <person name="Millard A."/>
        </authorList>
    </citation>
    <scope>NUCLEOTIDE SEQUENCE</scope>
</reference>
<organism evidence="1">
    <name type="scientific">uncultured marine phage</name>
    <dbReference type="NCBI Taxonomy" id="707152"/>
    <lineage>
        <taxon>Viruses</taxon>
        <taxon>environmental samples</taxon>
    </lineage>
</organism>
<sequence>MAKNKFKNKKSNFKVSLPKTRYEVNKDKKISYAAAEVDIYITKDDVKTSETDFKIYKNVATYVPGLSRWKSDSYLEEEGFATLEDAIKRVDELVS</sequence>
<name>A0A8D9CD48_9VIRU</name>
<accession>A0A8D9CD48</accession>
<evidence type="ECO:0000313" key="1">
    <source>
        <dbReference type="EMBL" id="CAG7581798.1"/>
    </source>
</evidence>
<gene>
    <name evidence="1" type="ORF">SLAVMIC_01038</name>
</gene>
<dbReference type="EMBL" id="OU342829">
    <property type="protein sequence ID" value="CAG7581798.1"/>
    <property type="molecule type" value="Genomic_DNA"/>
</dbReference>